<dbReference type="InterPro" id="IPR011032">
    <property type="entry name" value="GroES-like_sf"/>
</dbReference>
<dbReference type="Pfam" id="PF08240">
    <property type="entry name" value="ADH_N"/>
    <property type="match status" value="1"/>
</dbReference>
<dbReference type="SUPFAM" id="SSF52151">
    <property type="entry name" value="FabD/lysophospholipase-like"/>
    <property type="match status" value="1"/>
</dbReference>
<dbReference type="InterPro" id="IPR049900">
    <property type="entry name" value="PKS_mFAS_DH"/>
</dbReference>
<dbReference type="PROSITE" id="PS00606">
    <property type="entry name" value="KS3_1"/>
    <property type="match status" value="1"/>
</dbReference>
<dbReference type="InterPro" id="IPR020806">
    <property type="entry name" value="PKS_PP-bd"/>
</dbReference>
<feature type="domain" description="Ketosynthase family 3 (KS3)" evidence="9">
    <location>
        <begin position="28"/>
        <end position="437"/>
    </location>
</feature>
<dbReference type="CDD" id="cd08956">
    <property type="entry name" value="KR_3_FAS_SDR_x"/>
    <property type="match status" value="1"/>
</dbReference>
<dbReference type="InterPro" id="IPR020843">
    <property type="entry name" value="ER"/>
</dbReference>
<dbReference type="InterPro" id="IPR050091">
    <property type="entry name" value="PKS_NRPS_Biosynth_Enz"/>
</dbReference>
<organism evidence="11 12">
    <name type="scientific">Allokutzneria oryzae</name>
    <dbReference type="NCBI Taxonomy" id="1378989"/>
    <lineage>
        <taxon>Bacteria</taxon>
        <taxon>Bacillati</taxon>
        <taxon>Actinomycetota</taxon>
        <taxon>Actinomycetes</taxon>
        <taxon>Pseudonocardiales</taxon>
        <taxon>Pseudonocardiaceae</taxon>
        <taxon>Allokutzneria</taxon>
    </lineage>
</organism>
<dbReference type="PROSITE" id="PS00012">
    <property type="entry name" value="PHOSPHOPANTETHEINE"/>
    <property type="match status" value="1"/>
</dbReference>
<dbReference type="Pfam" id="PF22621">
    <property type="entry name" value="CurL-like_PKS_C"/>
    <property type="match status" value="1"/>
</dbReference>
<dbReference type="SUPFAM" id="SSF53901">
    <property type="entry name" value="Thiolase-like"/>
    <property type="match status" value="1"/>
</dbReference>
<dbReference type="PROSITE" id="PS50075">
    <property type="entry name" value="CARRIER"/>
    <property type="match status" value="1"/>
</dbReference>
<feature type="domain" description="Carrier" evidence="8">
    <location>
        <begin position="1827"/>
        <end position="1902"/>
    </location>
</feature>
<keyword evidence="3" id="KW-0596">Phosphopantetheine</keyword>
<dbReference type="Pfam" id="PF00109">
    <property type="entry name" value="ketoacyl-synt"/>
    <property type="match status" value="1"/>
</dbReference>
<evidence type="ECO:0000256" key="2">
    <source>
        <dbReference type="ARBA" id="ARBA00004792"/>
    </source>
</evidence>
<dbReference type="PROSITE" id="PS52004">
    <property type="entry name" value="KS3_2"/>
    <property type="match status" value="1"/>
</dbReference>
<dbReference type="PANTHER" id="PTHR43775:SF51">
    <property type="entry name" value="INACTIVE PHENOLPHTHIOCEROL SYNTHESIS POLYKETIDE SYNTHASE TYPE I PKS1-RELATED"/>
    <property type="match status" value="1"/>
</dbReference>
<dbReference type="SMART" id="SM00823">
    <property type="entry name" value="PKS_PP"/>
    <property type="match status" value="1"/>
</dbReference>
<dbReference type="SMART" id="SM00822">
    <property type="entry name" value="PKS_KR"/>
    <property type="match status" value="1"/>
</dbReference>
<dbReference type="InterPro" id="IPR018201">
    <property type="entry name" value="Ketoacyl_synth_AS"/>
</dbReference>
<dbReference type="InterPro" id="IPR006162">
    <property type="entry name" value="Ppantetheine_attach_site"/>
</dbReference>
<dbReference type="Gene3D" id="3.40.47.10">
    <property type="match status" value="1"/>
</dbReference>
<dbReference type="Pfam" id="PF08990">
    <property type="entry name" value="Docking"/>
    <property type="match status" value="1"/>
</dbReference>
<dbReference type="SMART" id="SM00825">
    <property type="entry name" value="PKS_KS"/>
    <property type="match status" value="1"/>
</dbReference>
<evidence type="ECO:0000259" key="9">
    <source>
        <dbReference type="PROSITE" id="PS52004"/>
    </source>
</evidence>
<evidence type="ECO:0000256" key="3">
    <source>
        <dbReference type="ARBA" id="ARBA00022450"/>
    </source>
</evidence>
<proteinExistence type="predicted"/>
<accession>A0ABV5ZVY9</accession>
<evidence type="ECO:0000256" key="5">
    <source>
        <dbReference type="ARBA" id="ARBA00022679"/>
    </source>
</evidence>
<dbReference type="Pfam" id="PF13602">
    <property type="entry name" value="ADH_zinc_N_2"/>
    <property type="match status" value="1"/>
</dbReference>
<evidence type="ECO:0000256" key="4">
    <source>
        <dbReference type="ARBA" id="ARBA00022553"/>
    </source>
</evidence>
<dbReference type="PANTHER" id="PTHR43775">
    <property type="entry name" value="FATTY ACID SYNTHASE"/>
    <property type="match status" value="1"/>
</dbReference>
<dbReference type="Pfam" id="PF21089">
    <property type="entry name" value="PKS_DH_N"/>
    <property type="match status" value="1"/>
</dbReference>
<dbReference type="EMBL" id="JBHLZU010000009">
    <property type="protein sequence ID" value="MFB9904378.1"/>
    <property type="molecule type" value="Genomic_DNA"/>
</dbReference>
<dbReference type="Pfam" id="PF08659">
    <property type="entry name" value="KR"/>
    <property type="match status" value="1"/>
</dbReference>
<dbReference type="RefSeq" id="WP_377851579.1">
    <property type="nucleotide sequence ID" value="NZ_JBHLZU010000009.1"/>
</dbReference>
<gene>
    <name evidence="11" type="ORF">ACFFQA_10565</name>
</gene>
<dbReference type="InterPro" id="IPR014031">
    <property type="entry name" value="Ketoacyl_synth_C"/>
</dbReference>
<dbReference type="Pfam" id="PF14765">
    <property type="entry name" value="PS-DH"/>
    <property type="match status" value="1"/>
</dbReference>
<feature type="region of interest" description="N-terminal hotdog fold" evidence="7">
    <location>
        <begin position="862"/>
        <end position="976"/>
    </location>
</feature>
<feature type="active site" description="Proton donor; for dehydratase activity" evidence="7">
    <location>
        <position position="1041"/>
    </location>
</feature>
<dbReference type="Gene3D" id="3.90.180.10">
    <property type="entry name" value="Medium-chain alcohol dehydrogenases, catalytic domain"/>
    <property type="match status" value="1"/>
</dbReference>
<dbReference type="Pfam" id="PF02801">
    <property type="entry name" value="Ketoacyl-synt_C"/>
    <property type="match status" value="1"/>
</dbReference>
<dbReference type="InterPro" id="IPR016039">
    <property type="entry name" value="Thiolase-like"/>
</dbReference>
<dbReference type="Gene3D" id="1.10.1200.10">
    <property type="entry name" value="ACP-like"/>
    <property type="match status" value="1"/>
</dbReference>
<dbReference type="SMART" id="SM00826">
    <property type="entry name" value="PKS_DH"/>
    <property type="match status" value="1"/>
</dbReference>
<keyword evidence="12" id="KW-1185">Reference proteome</keyword>
<evidence type="ECO:0000259" key="8">
    <source>
        <dbReference type="PROSITE" id="PS50075"/>
    </source>
</evidence>
<dbReference type="SUPFAM" id="SSF50129">
    <property type="entry name" value="GroES-like"/>
    <property type="match status" value="1"/>
</dbReference>
<feature type="active site" description="Proton acceptor; for dehydratase activity" evidence="7">
    <location>
        <position position="894"/>
    </location>
</feature>
<dbReference type="InterPro" id="IPR014030">
    <property type="entry name" value="Ketoacyl_synth_N"/>
</dbReference>
<dbReference type="Gene3D" id="3.30.70.3290">
    <property type="match status" value="1"/>
</dbReference>
<dbReference type="Proteomes" id="UP001589693">
    <property type="component" value="Unassembled WGS sequence"/>
</dbReference>
<dbReference type="InterPro" id="IPR057326">
    <property type="entry name" value="KR_dom"/>
</dbReference>
<sequence>MSEAKLRDYLNRVTADLRRTRDELARVREPVAIIGMACRYPGDVRTPEQLWRLVSDGVDAITEAPAERGWDTRPRGGFLRDIDRFDAAFFGISPREALAMDPQQRLLLETAWEALEHTGITPESLRGSDTGTFIGTCAQDYSAVLRAAADDVAGYFGVGTAASVMSGRLAYVLGLQGPAVTVDTACSASLVALHNAVRSLRTRECSLAITGGVAVMTTPEEFEDFDEQGGLAPDGRCKSFSDDADGTTWSEGVGILVLERLSDARRNGHRVLAVVRGTATNSDGASNGLTAPSGPAQQHVIWQALGDAGLSTSDIDAVEAHGTGTKLGDPIEAQALLATYGQDREQPLLLGSLKSNIGHAQAAAGVGGVIKMVQAMRHGELPRTLHAETPTSAVDWSTGSVTLLTEPAPWPRSDRPRRAGVSSFGVSGTNAHVILESADDEVGTAVEGPVALVLSARTEEALREQADQLVDHLEAHPEISLADAGFTLAGRTRFEHRAAVVASDRSGLRSELVQGRATGSVKPVFVFPGQGSHWAGMATALIEDSQIFADAMAEWEDILRAEAGWSLRQMLDDEEALRRADVVQPVLLAVMVSLAALWRAHGVEPAAVVGHSLGEYAAACVAGALSSEDAARAVVRRSKLIADMLSGASGVVAVPAAPEEITVGEIAAYNGSHSTVVAGDEATLNTVLAQFPGAKRIPMDYASHSSQVEPVRERLIEDLSAIAAKPGDVPFCSTVTGEFFDTTGLDSQYWYDNLRQPVRFEPAVRALRDAGHTVFLEISPHPLLLSGIEEITSCGTLRRGDGGLERFLRSLATAHVHGVDVDWAPVFADAVLADLPTYPFQGERFWPRPAAITAPGFDATGHPLLSAAVELPEAGGHLFTGTLSLRAQPWLADHVIQGKVVLPGTAFLEMALHTGGRVEDLVLEAPLVLPESGEVRVQVVLGAEEDGTRPLSLFANANGTWTRHATGTVSTGQAEPEGFGTWPGTAGVEGFYEQLWQAGFHYGPTFRGLRSLVRDGDDVYAEVALPQGEAGDFGVHPALLDAVQHAADLTGVPKGLPFSWKGVSLHARGASVVRARLRRTGENSVSLSVVDSVGLPVLCVESLTLLPAAAAEEPLFRLTWMPVEPVRPVAPAEVEAVEIEVPDGDVVANAHAVTARVLELVQSDKPLVLVTRGQDVDPVAAAVHGLVRTAQSELPDRFVLLDTDEPGLPDQATLDRVLACDEPQVALRGGALLAARLVPVQGLRAPSEGPWRLETTQPGSLANLALIDWPAAAEPLAPGQVRLEVRAAGVNFRDVFDALGMNRREATPMGSEAAGVVLEVGAGVTGLRPGDRVFGMCDGSFGPVAVTDHRLLARMPEEWSFTEAATVPLVFLTALYGLRDLARLQPGESLLVHAGTGGVGMAAIQLAQHWGAEVYATASEPKQHVLKSLGILEDRIASSRTLDFEKKFPVVDVVLNSLTGEFVDASLRLLSSGGRFMEMGKTDIRSAVPDVEYRAFDLGELDEDEVRDRLAELLELFESGALKPLPVTTWDVRRAQEAFGFISQAKHIGKVVLTIPRGLGPASRVLVTGATGGVGRLVAHHLVARHGVRDLLLVSRSGGGQDLAEDLTALGARVELAACEVGDRAAVERLLRGRELTAVFHAAGVVDDGTIDSLTPERLSKVLRPKVDAAWHLHELTAHMDLTAFVLFSSGSGIVGNPGQANYAAANTFLDALARHRRARGLPATSIAWGLWAIDAGMAHALTRRDLDRIAATGLPALSAEQGLALLDAVLTVDEPNVAALRVDLAALRGQRDVPHVLRALAPSARREAVQDLLPRLATLGEEDRLAAVLSVVSRETAAVLGHHSAEHLAADEPFKDLGFDSLTAVDLRNRLNALTKLRLAPTVIFDHPTPSALARHVAALLTPAPAEPVVLTELARLEAAVAGFDGDADTLAEVRRRLTALLDRPATATADIGTATDEEMFDLLSKEFGIS</sequence>
<dbReference type="CDD" id="cd05195">
    <property type="entry name" value="enoyl_red"/>
    <property type="match status" value="1"/>
</dbReference>
<dbReference type="Pfam" id="PF00698">
    <property type="entry name" value="Acyl_transf_1"/>
    <property type="match status" value="1"/>
</dbReference>
<dbReference type="Pfam" id="PF00550">
    <property type="entry name" value="PP-binding"/>
    <property type="match status" value="1"/>
</dbReference>
<reference evidence="11 12" key="1">
    <citation type="submission" date="2024-09" db="EMBL/GenBank/DDBJ databases">
        <authorList>
            <person name="Sun Q."/>
            <person name="Mori K."/>
        </authorList>
    </citation>
    <scope>NUCLEOTIDE SEQUENCE [LARGE SCALE GENOMIC DNA]</scope>
    <source>
        <strain evidence="11 12">TBRC 7907</strain>
    </source>
</reference>
<evidence type="ECO:0000256" key="1">
    <source>
        <dbReference type="ARBA" id="ARBA00001957"/>
    </source>
</evidence>
<dbReference type="InterPro" id="IPR020841">
    <property type="entry name" value="PKS_Beta-ketoAc_synthase_dom"/>
</dbReference>
<evidence type="ECO:0000259" key="10">
    <source>
        <dbReference type="PROSITE" id="PS52019"/>
    </source>
</evidence>
<dbReference type="InterPro" id="IPR049552">
    <property type="entry name" value="PKS_DH_N"/>
</dbReference>
<dbReference type="InterPro" id="IPR013154">
    <property type="entry name" value="ADH-like_N"/>
</dbReference>
<dbReference type="InterPro" id="IPR016035">
    <property type="entry name" value="Acyl_Trfase/lysoPLipase"/>
</dbReference>
<dbReference type="InterPro" id="IPR036736">
    <property type="entry name" value="ACP-like_sf"/>
</dbReference>
<dbReference type="InterPro" id="IPR001227">
    <property type="entry name" value="Ac_transferase_dom_sf"/>
</dbReference>
<keyword evidence="4" id="KW-0597">Phosphoprotein</keyword>
<feature type="domain" description="PKS/mFAS DH" evidence="10">
    <location>
        <begin position="862"/>
        <end position="1114"/>
    </location>
</feature>
<protein>
    <submittedName>
        <fullName evidence="11">SDR family NAD(P)-dependent oxidoreductase</fullName>
    </submittedName>
</protein>
<dbReference type="SMART" id="SM01294">
    <property type="entry name" value="PKS_PP_betabranch"/>
    <property type="match status" value="1"/>
</dbReference>
<dbReference type="Gene3D" id="3.40.366.10">
    <property type="entry name" value="Malonyl-Coenzyme A Acyl Carrier Protein, domain 2"/>
    <property type="match status" value="1"/>
</dbReference>
<dbReference type="CDD" id="cd00833">
    <property type="entry name" value="PKS"/>
    <property type="match status" value="1"/>
</dbReference>
<dbReference type="InterPro" id="IPR013968">
    <property type="entry name" value="PKS_KR"/>
</dbReference>
<dbReference type="InterPro" id="IPR014043">
    <property type="entry name" value="Acyl_transferase_dom"/>
</dbReference>
<comment type="cofactor">
    <cofactor evidence="1">
        <name>pantetheine 4'-phosphate</name>
        <dbReference type="ChEBI" id="CHEBI:47942"/>
    </cofactor>
</comment>
<dbReference type="SMART" id="SM00827">
    <property type="entry name" value="PKS_AT"/>
    <property type="match status" value="1"/>
</dbReference>
<comment type="pathway">
    <text evidence="2">Antibiotic biosynthesis.</text>
</comment>
<dbReference type="InterPro" id="IPR055123">
    <property type="entry name" value="SpnB-like_Rossmann"/>
</dbReference>
<dbReference type="SMART" id="SM00829">
    <property type="entry name" value="PKS_ER"/>
    <property type="match status" value="1"/>
</dbReference>
<dbReference type="Gene3D" id="3.10.129.110">
    <property type="entry name" value="Polyketide synthase dehydratase"/>
    <property type="match status" value="1"/>
</dbReference>
<evidence type="ECO:0000313" key="11">
    <source>
        <dbReference type="EMBL" id="MFB9904378.1"/>
    </source>
</evidence>
<dbReference type="SUPFAM" id="SSF51735">
    <property type="entry name" value="NAD(P)-binding Rossmann-fold domains"/>
    <property type="match status" value="3"/>
</dbReference>
<evidence type="ECO:0000313" key="12">
    <source>
        <dbReference type="Proteomes" id="UP001589693"/>
    </source>
</evidence>
<dbReference type="InterPro" id="IPR049551">
    <property type="entry name" value="PKS_DH_C"/>
</dbReference>
<dbReference type="Gene3D" id="3.40.50.720">
    <property type="entry name" value="NAD(P)-binding Rossmann-like Domain"/>
    <property type="match status" value="3"/>
</dbReference>
<feature type="region of interest" description="C-terminal hotdog fold" evidence="7">
    <location>
        <begin position="983"/>
        <end position="1114"/>
    </location>
</feature>
<dbReference type="Pfam" id="PF22953">
    <property type="entry name" value="SpnB_Rossmann"/>
    <property type="match status" value="1"/>
</dbReference>
<keyword evidence="6" id="KW-0511">Multifunctional enzyme</keyword>
<evidence type="ECO:0000256" key="6">
    <source>
        <dbReference type="ARBA" id="ARBA00023268"/>
    </source>
</evidence>
<dbReference type="InterPro" id="IPR009081">
    <property type="entry name" value="PP-bd_ACP"/>
</dbReference>
<evidence type="ECO:0000256" key="7">
    <source>
        <dbReference type="PROSITE-ProRule" id="PRU01363"/>
    </source>
</evidence>
<comment type="caution">
    <text evidence="11">The sequence shown here is derived from an EMBL/GenBank/DDBJ whole genome shotgun (WGS) entry which is preliminary data.</text>
</comment>
<dbReference type="InterPro" id="IPR042104">
    <property type="entry name" value="PKS_dehydratase_sf"/>
</dbReference>
<name>A0ABV5ZVY9_9PSEU</name>
<dbReference type="InterPro" id="IPR020807">
    <property type="entry name" value="PKS_DH"/>
</dbReference>
<dbReference type="InterPro" id="IPR036291">
    <property type="entry name" value="NAD(P)-bd_dom_sf"/>
</dbReference>
<dbReference type="PROSITE" id="PS52019">
    <property type="entry name" value="PKS_MFAS_DH"/>
    <property type="match status" value="1"/>
</dbReference>
<dbReference type="SUPFAM" id="SSF47336">
    <property type="entry name" value="ACP-like"/>
    <property type="match status" value="1"/>
</dbReference>
<dbReference type="InterPro" id="IPR015083">
    <property type="entry name" value="NorB/c/GfsB-D-like_docking"/>
</dbReference>
<keyword evidence="5" id="KW-0808">Transferase</keyword>